<accession>X1DV89</accession>
<evidence type="ECO:0008006" key="2">
    <source>
        <dbReference type="Google" id="ProtNLM"/>
    </source>
</evidence>
<name>X1DV89_9ZZZZ</name>
<sequence>MHPLHQILAQAAGRNRVKPGEFIVVKVDLAEINDLYLQVILSFKEMRG</sequence>
<feature type="non-terminal residue" evidence="1">
    <location>
        <position position="48"/>
    </location>
</feature>
<protein>
    <recommendedName>
        <fullName evidence="2">Aconitase/3-isopropylmalate dehydratase large subunit alpha/beta/alpha domain-containing protein</fullName>
    </recommendedName>
</protein>
<gene>
    <name evidence="1" type="ORF">S01H4_66592</name>
</gene>
<proteinExistence type="predicted"/>
<evidence type="ECO:0000313" key="1">
    <source>
        <dbReference type="EMBL" id="GAH24931.1"/>
    </source>
</evidence>
<reference evidence="1" key="1">
    <citation type="journal article" date="2014" name="Front. Microbiol.">
        <title>High frequency of phylogenetically diverse reductive dehalogenase-homologous genes in deep subseafloor sedimentary metagenomes.</title>
        <authorList>
            <person name="Kawai M."/>
            <person name="Futagami T."/>
            <person name="Toyoda A."/>
            <person name="Takaki Y."/>
            <person name="Nishi S."/>
            <person name="Hori S."/>
            <person name="Arai W."/>
            <person name="Tsubouchi T."/>
            <person name="Morono Y."/>
            <person name="Uchiyama I."/>
            <person name="Ito T."/>
            <person name="Fujiyama A."/>
            <person name="Inagaki F."/>
            <person name="Takami H."/>
        </authorList>
    </citation>
    <scope>NUCLEOTIDE SEQUENCE</scope>
    <source>
        <strain evidence="1">Expedition CK06-06</strain>
    </source>
</reference>
<dbReference type="AlphaFoldDB" id="X1DV89"/>
<organism evidence="1">
    <name type="scientific">marine sediment metagenome</name>
    <dbReference type="NCBI Taxonomy" id="412755"/>
    <lineage>
        <taxon>unclassified sequences</taxon>
        <taxon>metagenomes</taxon>
        <taxon>ecological metagenomes</taxon>
    </lineage>
</organism>
<comment type="caution">
    <text evidence="1">The sequence shown here is derived from an EMBL/GenBank/DDBJ whole genome shotgun (WGS) entry which is preliminary data.</text>
</comment>
<dbReference type="EMBL" id="BART01041333">
    <property type="protein sequence ID" value="GAH24931.1"/>
    <property type="molecule type" value="Genomic_DNA"/>
</dbReference>